<protein>
    <submittedName>
        <fullName evidence="2">Uncharacterized protein</fullName>
    </submittedName>
</protein>
<evidence type="ECO:0000313" key="3">
    <source>
        <dbReference type="Proteomes" id="UP001500459"/>
    </source>
</evidence>
<feature type="transmembrane region" description="Helical" evidence="1">
    <location>
        <begin position="42"/>
        <end position="61"/>
    </location>
</feature>
<comment type="caution">
    <text evidence="2">The sequence shown here is derived from an EMBL/GenBank/DDBJ whole genome shotgun (WGS) entry which is preliminary data.</text>
</comment>
<dbReference type="EMBL" id="BAABCW010000003">
    <property type="protein sequence ID" value="GAA4113598.1"/>
    <property type="molecule type" value="Genomic_DNA"/>
</dbReference>
<keyword evidence="1" id="KW-0812">Transmembrane</keyword>
<keyword evidence="1" id="KW-0472">Membrane</keyword>
<feature type="transmembrane region" description="Helical" evidence="1">
    <location>
        <begin position="12"/>
        <end position="30"/>
    </location>
</feature>
<name>A0ABP7XF45_9FLAO</name>
<evidence type="ECO:0000313" key="2">
    <source>
        <dbReference type="EMBL" id="GAA4113598.1"/>
    </source>
</evidence>
<sequence>MIIIYNNSGILVPVYIGVSLIVTTLLNRILKHYIALVSALNYDSQIVMGLGLIISAIWTYVTSEDYIIIDGEKEYI</sequence>
<keyword evidence="1" id="KW-1133">Transmembrane helix</keyword>
<evidence type="ECO:0000256" key="1">
    <source>
        <dbReference type="SAM" id="Phobius"/>
    </source>
</evidence>
<keyword evidence="3" id="KW-1185">Reference proteome</keyword>
<dbReference type="Proteomes" id="UP001500459">
    <property type="component" value="Unassembled WGS sequence"/>
</dbReference>
<gene>
    <name evidence="2" type="ORF">GCM10022393_12700</name>
</gene>
<accession>A0ABP7XF45</accession>
<reference evidence="3" key="1">
    <citation type="journal article" date="2019" name="Int. J. Syst. Evol. Microbiol.">
        <title>The Global Catalogue of Microorganisms (GCM) 10K type strain sequencing project: providing services to taxonomists for standard genome sequencing and annotation.</title>
        <authorList>
            <consortium name="The Broad Institute Genomics Platform"/>
            <consortium name="The Broad Institute Genome Sequencing Center for Infectious Disease"/>
            <person name="Wu L."/>
            <person name="Ma J."/>
        </authorList>
    </citation>
    <scope>NUCLEOTIDE SEQUENCE [LARGE SCALE GENOMIC DNA]</scope>
    <source>
        <strain evidence="3">JCM 17106</strain>
    </source>
</reference>
<organism evidence="2 3">
    <name type="scientific">Aquimarina addita</name>
    <dbReference type="NCBI Taxonomy" id="870485"/>
    <lineage>
        <taxon>Bacteria</taxon>
        <taxon>Pseudomonadati</taxon>
        <taxon>Bacteroidota</taxon>
        <taxon>Flavobacteriia</taxon>
        <taxon>Flavobacteriales</taxon>
        <taxon>Flavobacteriaceae</taxon>
        <taxon>Aquimarina</taxon>
    </lineage>
</organism>
<proteinExistence type="predicted"/>